<dbReference type="Proteomes" id="UP000270230">
    <property type="component" value="Unassembled WGS sequence"/>
</dbReference>
<protein>
    <submittedName>
        <fullName evidence="1">Uncharacterized protein</fullName>
    </submittedName>
</protein>
<dbReference type="EMBL" id="QWIN01000461">
    <property type="protein sequence ID" value="RMY51399.1"/>
    <property type="molecule type" value="Genomic_DNA"/>
</dbReference>
<reference evidence="1 2" key="1">
    <citation type="journal article" date="2018" name="BMC Genomics">
        <title>Genomic evidence for intraspecific hybridization in a clonal and extremely halotolerant yeast.</title>
        <authorList>
            <person name="Gostincar C."/>
            <person name="Stajich J.E."/>
            <person name="Zupancic J."/>
            <person name="Zalar P."/>
            <person name="Gunde-Cimerman N."/>
        </authorList>
    </citation>
    <scope>NUCLEOTIDE SEQUENCE [LARGE SCALE GENOMIC DNA]</scope>
    <source>
        <strain evidence="1 2">EXF-151</strain>
    </source>
</reference>
<accession>A0A3M7CHA7</accession>
<evidence type="ECO:0000313" key="2">
    <source>
        <dbReference type="Proteomes" id="UP000270230"/>
    </source>
</evidence>
<organism evidence="1 2">
    <name type="scientific">Hortaea werneckii</name>
    <name type="common">Black yeast</name>
    <name type="synonym">Cladosporium werneckii</name>
    <dbReference type="NCBI Taxonomy" id="91943"/>
    <lineage>
        <taxon>Eukaryota</taxon>
        <taxon>Fungi</taxon>
        <taxon>Dikarya</taxon>
        <taxon>Ascomycota</taxon>
        <taxon>Pezizomycotina</taxon>
        <taxon>Dothideomycetes</taxon>
        <taxon>Dothideomycetidae</taxon>
        <taxon>Mycosphaerellales</taxon>
        <taxon>Teratosphaeriaceae</taxon>
        <taxon>Hortaea</taxon>
    </lineage>
</organism>
<sequence length="517" mass="58861">MEKPVADAAMRSVSKRQLIQKIICRPEMSRYLDEVAHLLVTDENPPQEIDGLDHERCAALHNAILKHAWIRSGRDESAFLEQTAPFIELCELEEPEENFHPSVVEFYRKARSPTSTDCLDLFYNIVGLDCALEEHNYCFPEDDQTIRLYSSTINFTKQDGLVFVPQSIKAIMYANVGLHDSYDQGSHGAIIHLDIQDELDPEQPWQSLESILTVWIEMILRQKVVALSDEVGSERFEYYEQGMIKIPGPDRDPLTGVRRLTDNTQPWTIVPWTAQDLEETLNVWAAAVEMIEEKMQLGDAERTDGLLDAACLDAAKIPDGFAREFLTQARRPRFNFIAPGLRVPLREEFVRQPFTGLTPEEDAIPPILLFRNDQTAQTEGIWWFGEFTHKYNHLSTDAPECPCGLYFSLCVRTSGYPQEDGCNIVLPFEFENGFAKKSDESPVERSCDLLQAGKNPYYEDHPAALRAFLETVGENVESGHWTVDEHGVAGGLDVWKQADTEEHWDKYFQPLGPGGFW</sequence>
<comment type="caution">
    <text evidence="1">The sequence shown here is derived from an EMBL/GenBank/DDBJ whole genome shotgun (WGS) entry which is preliminary data.</text>
</comment>
<gene>
    <name evidence="1" type="ORF">D0865_06369</name>
</gene>
<name>A0A3M7CHA7_HORWE</name>
<dbReference type="OrthoDB" id="3029470at2759"/>
<dbReference type="VEuPathDB" id="FungiDB:BTJ68_02662"/>
<proteinExistence type="predicted"/>
<dbReference type="AlphaFoldDB" id="A0A3M7CHA7"/>
<evidence type="ECO:0000313" key="1">
    <source>
        <dbReference type="EMBL" id="RMY51399.1"/>
    </source>
</evidence>